<evidence type="ECO:0000256" key="1">
    <source>
        <dbReference type="SAM" id="Coils"/>
    </source>
</evidence>
<feature type="region of interest" description="Disordered" evidence="2">
    <location>
        <begin position="277"/>
        <end position="467"/>
    </location>
</feature>
<reference evidence="3" key="1">
    <citation type="submission" date="2021-07" db="EMBL/GenBank/DDBJ databases">
        <authorList>
            <person name="Durling M."/>
        </authorList>
    </citation>
    <scope>NUCLEOTIDE SEQUENCE</scope>
</reference>
<feature type="region of interest" description="Disordered" evidence="2">
    <location>
        <begin position="495"/>
        <end position="540"/>
    </location>
</feature>
<feature type="compositionally biased region" description="Basic and acidic residues" evidence="2">
    <location>
        <begin position="456"/>
        <end position="467"/>
    </location>
</feature>
<feature type="compositionally biased region" description="Basic and acidic residues" evidence="2">
    <location>
        <begin position="513"/>
        <end position="522"/>
    </location>
</feature>
<feature type="compositionally biased region" description="Basic residues" evidence="2">
    <location>
        <begin position="376"/>
        <end position="386"/>
    </location>
</feature>
<evidence type="ECO:0000313" key="4">
    <source>
        <dbReference type="Proteomes" id="UP000696280"/>
    </source>
</evidence>
<feature type="compositionally biased region" description="Polar residues" evidence="2">
    <location>
        <begin position="163"/>
        <end position="205"/>
    </location>
</feature>
<feature type="compositionally biased region" description="Basic and acidic residues" evidence="2">
    <location>
        <begin position="351"/>
        <end position="375"/>
    </location>
</feature>
<feature type="compositionally biased region" description="Basic and acidic residues" evidence="2">
    <location>
        <begin position="57"/>
        <end position="81"/>
    </location>
</feature>
<feature type="compositionally biased region" description="Basic and acidic residues" evidence="2">
    <location>
        <begin position="282"/>
        <end position="314"/>
    </location>
</feature>
<comment type="caution">
    <text evidence="3">The sequence shown here is derived from an EMBL/GenBank/DDBJ whole genome shotgun (WGS) entry which is preliminary data.</text>
</comment>
<protein>
    <submittedName>
        <fullName evidence="3">Uncharacterized protein</fullName>
    </submittedName>
</protein>
<feature type="region of interest" description="Disordered" evidence="2">
    <location>
        <begin position="1"/>
        <end position="230"/>
    </location>
</feature>
<dbReference type="OrthoDB" id="4898142at2759"/>
<sequence length="722" mass="81573">MSPPRPAYVESIDEDSGRTVKGSRRSAKEKSKEKKQRSDKSKRSPQVNYLPAPPPPLKERAVREKNIQVVTEREVKHERRNSTSSTSPLSPRKHQRPPLAHENSHQADKKTKDDPSHFGRVQSVPRPALPVLSQSMQNTLVHPQPARPRAATSNSYPRPVSFHATQNGGPPLSNSAWANYQPTQTYTYSSSPNYSQTPQYPQYSAPTPPPGSDYFGAQPLALPERPLSTRPLSSRFEAPARTASGFGMRDALAHDFNPSYDTGYHDDGYASSNNGAVVKRISIREPSRPKRMSRDYHDSQTYHDSQEDYHEPQTYHDAQSYHDSQTMPPPPQPRPILRRPWTEQAISGEYPPHDSYRDDRDERSEERSMIRDPSRPRRASTRRRKSMVTYELPDHHDHDEDHEPVRAPRTRRSDSLRQPKHAYDDIVTDLAEMDIETANNSRRRRSSVYGTSTTHSEPKASTKQSDYEDKIRQAANYQEDVAGPNIPLTAEVLKKQEKQRRKAGSSQSTKSSHSRDESDYKKSVTTRTTRSGSGDNDENLTIKLKGTTRLIVGGAQIECDGGEIEIKRQGTNGRFLNMEAPLEDNNRLMTDAAEFITKLRIGRAESTNKLRIDEAELNQLTTDKAELINKLRIDEAELNQLTTDEAELNQLTTDEAEVINKLKIDEVDRTTKIDGIVGIELITKSELITQTDIMKTGTKTGIMKTDGVDLIMTIDKVDMTIP</sequence>
<dbReference type="EMBL" id="CAJVRL010000132">
    <property type="protein sequence ID" value="CAG8962454.1"/>
    <property type="molecule type" value="Genomic_DNA"/>
</dbReference>
<feature type="compositionally biased region" description="Low complexity" evidence="2">
    <location>
        <begin position="525"/>
        <end position="534"/>
    </location>
</feature>
<feature type="coiled-coil region" evidence="1">
    <location>
        <begin position="610"/>
        <end position="644"/>
    </location>
</feature>
<dbReference type="AlphaFoldDB" id="A0A9N9LB90"/>
<accession>A0A9N9LB90</accession>
<keyword evidence="4" id="KW-1185">Reference proteome</keyword>
<organism evidence="3 4">
    <name type="scientific">Hymenoscyphus fraxineus</name>
    <dbReference type="NCBI Taxonomy" id="746836"/>
    <lineage>
        <taxon>Eukaryota</taxon>
        <taxon>Fungi</taxon>
        <taxon>Dikarya</taxon>
        <taxon>Ascomycota</taxon>
        <taxon>Pezizomycotina</taxon>
        <taxon>Leotiomycetes</taxon>
        <taxon>Helotiales</taxon>
        <taxon>Helotiaceae</taxon>
        <taxon>Hymenoscyphus</taxon>
    </lineage>
</organism>
<gene>
    <name evidence="3" type="ORF">HYFRA_00014184</name>
</gene>
<name>A0A9N9LB90_9HELO</name>
<evidence type="ECO:0000256" key="2">
    <source>
        <dbReference type="SAM" id="MobiDB-lite"/>
    </source>
</evidence>
<feature type="compositionally biased region" description="Polar residues" evidence="2">
    <location>
        <begin position="132"/>
        <end position="141"/>
    </location>
</feature>
<feature type="compositionally biased region" description="Basic and acidic residues" evidence="2">
    <location>
        <begin position="26"/>
        <end position="42"/>
    </location>
</feature>
<feature type="compositionally biased region" description="Basic and acidic residues" evidence="2">
    <location>
        <begin position="102"/>
        <end position="117"/>
    </location>
</feature>
<feature type="compositionally biased region" description="Basic and acidic residues" evidence="2">
    <location>
        <begin position="392"/>
        <end position="424"/>
    </location>
</feature>
<dbReference type="Proteomes" id="UP000696280">
    <property type="component" value="Unassembled WGS sequence"/>
</dbReference>
<evidence type="ECO:0000313" key="3">
    <source>
        <dbReference type="EMBL" id="CAG8962454.1"/>
    </source>
</evidence>
<keyword evidence="1" id="KW-0175">Coiled coil</keyword>
<proteinExistence type="predicted"/>